<name>A0A934SI57_9MICO</name>
<feature type="domain" description="Alpha-L-rhamnosidase concanavalin-like" evidence="4">
    <location>
        <begin position="322"/>
        <end position="420"/>
    </location>
</feature>
<dbReference type="PANTHER" id="PTHR33307:SF6">
    <property type="entry name" value="ALPHA-RHAMNOSIDASE (EUROFUNG)-RELATED"/>
    <property type="match status" value="1"/>
</dbReference>
<dbReference type="InterPro" id="IPR008902">
    <property type="entry name" value="Rhamnosid_concanavalin"/>
</dbReference>
<dbReference type="Gene3D" id="2.60.120.260">
    <property type="entry name" value="Galactose-binding domain-like"/>
    <property type="match status" value="2"/>
</dbReference>
<dbReference type="Pfam" id="PF17389">
    <property type="entry name" value="Bac_rhamnosid6H"/>
    <property type="match status" value="1"/>
</dbReference>
<evidence type="ECO:0000256" key="3">
    <source>
        <dbReference type="ARBA" id="ARBA00022801"/>
    </source>
</evidence>
<dbReference type="Gene3D" id="1.50.10.10">
    <property type="match status" value="1"/>
</dbReference>
<dbReference type="GO" id="GO:0030596">
    <property type="term" value="F:alpha-L-rhamnosidase activity"/>
    <property type="evidence" value="ECO:0007669"/>
    <property type="project" value="UniProtKB-EC"/>
</dbReference>
<dbReference type="InterPro" id="IPR013737">
    <property type="entry name" value="Bac_rhamnosid_N"/>
</dbReference>
<evidence type="ECO:0000259" key="4">
    <source>
        <dbReference type="Pfam" id="PF05592"/>
    </source>
</evidence>
<dbReference type="Gene3D" id="2.60.40.10">
    <property type="entry name" value="Immunoglobulins"/>
    <property type="match status" value="1"/>
</dbReference>
<sequence>MSVTVATPTFEHHDLALGIGEVRPRISWTITAEPGWTQRAYEIETRRAGIAHESGRIESSEQILVPWADDDLDSRAAATVRVRVWGQDDAVSDWSSPSEVEIGLLHAEDWTAVGIGAGWHEDTEKDNPPPLLRGLFEVDGPVASARLYVTAHGLAEVEINGRRAGDQALLPGWTVYQSRLRVITIDVTELLVDGANAWGAWMGDGWYRGRFGFYEGGTRNLYGDRLGLLAQLEITYADGRRQTVGTDATWRAALGPITLGSLYDGERFDARRHDPAWSTAAYDASGWAPVAMVEFDLATFTTPDGPPVRCTEELRPKTVTALSGGRMLLDFGQNLVGRLRVTVKGEAGHVVRLLHAEVLQDGELYRRPLRGAAAIDEYTLAGLPDGEVWEPRLTIHGFRYVEVDGWEGRAIEDAVVARVYHSDMRRTGWFETSNPLVNRLHDNIVASMRGNFVDVPTDCPQRDERLGWTGDLQVFAPTASFLYDTSGFLASWLKDLEAEQLPDGTVPWYVPVIPGGDMWTPIRPGAVWGDVAVLTPWVLWSRYADKNVLARQYESARRWVDLVERLSGGAHLWNSGFQLGDWLDPAAPPDDPADAKTDRYLVATAYAAWSARHLAQIAEVLGRAGDAEHYAGLAGEIRRAFVEEYVNADGTLTSDAVTAYSLAIAFGLMPDHMVARAGHRLAALVAESGFTIATGFAGVNVVSDALSMTGHTDIAYGLLLEEECPSWLYAVKMGATTIWERWDSMLPDGSINPGEMTSFNHYALGSVADWMHRRVAGIEALEPGYRVVRFRPEPGGGLTWASARHLSPYGEISISWTHEQAVLTVELVVPIGVTGIVYLPGTEPVTIGAGTHRLHAELEETR</sequence>
<dbReference type="RefSeq" id="WP_200555478.1">
    <property type="nucleotide sequence ID" value="NZ_JAEPES010000002.1"/>
</dbReference>
<organism evidence="8 9">
    <name type="scientific">Lacisediminihabitans changchengi</name>
    <dbReference type="NCBI Taxonomy" id="2787634"/>
    <lineage>
        <taxon>Bacteria</taxon>
        <taxon>Bacillati</taxon>
        <taxon>Actinomycetota</taxon>
        <taxon>Actinomycetes</taxon>
        <taxon>Micrococcales</taxon>
        <taxon>Microbacteriaceae</taxon>
        <taxon>Lacisediminihabitans</taxon>
    </lineage>
</organism>
<evidence type="ECO:0000256" key="2">
    <source>
        <dbReference type="ARBA" id="ARBA00012652"/>
    </source>
</evidence>
<dbReference type="EMBL" id="JAEPES010000002">
    <property type="protein sequence ID" value="MBK4347107.1"/>
    <property type="molecule type" value="Genomic_DNA"/>
</dbReference>
<dbReference type="PIRSF" id="PIRSF010631">
    <property type="entry name" value="A-rhamnsds"/>
    <property type="match status" value="1"/>
</dbReference>
<dbReference type="EC" id="3.2.1.40" evidence="2"/>
<proteinExistence type="predicted"/>
<dbReference type="InterPro" id="IPR013783">
    <property type="entry name" value="Ig-like_fold"/>
</dbReference>
<evidence type="ECO:0000259" key="7">
    <source>
        <dbReference type="Pfam" id="PF17390"/>
    </source>
</evidence>
<dbReference type="AlphaFoldDB" id="A0A934SI57"/>
<dbReference type="Pfam" id="PF05592">
    <property type="entry name" value="Bac_rhamnosid"/>
    <property type="match status" value="1"/>
</dbReference>
<dbReference type="Pfam" id="PF08531">
    <property type="entry name" value="Bac_rhamnosid_N"/>
    <property type="match status" value="1"/>
</dbReference>
<evidence type="ECO:0000313" key="9">
    <source>
        <dbReference type="Proteomes" id="UP000636458"/>
    </source>
</evidence>
<feature type="domain" description="Bacterial alpha-L-rhamnosidase N-terminal" evidence="5">
    <location>
        <begin position="142"/>
        <end position="312"/>
    </location>
</feature>
<gene>
    <name evidence="8" type="ORF">IV501_05620</name>
</gene>
<dbReference type="InterPro" id="IPR016007">
    <property type="entry name" value="Alpha_rhamnosid"/>
</dbReference>
<dbReference type="PANTHER" id="PTHR33307">
    <property type="entry name" value="ALPHA-RHAMNOSIDASE (EUROFUNG)"/>
    <property type="match status" value="1"/>
</dbReference>
<keyword evidence="3 8" id="KW-0378">Hydrolase</keyword>
<dbReference type="Gene3D" id="2.60.420.10">
    <property type="entry name" value="Maltose phosphorylase, domain 3"/>
    <property type="match status" value="1"/>
</dbReference>
<dbReference type="Proteomes" id="UP000636458">
    <property type="component" value="Unassembled WGS sequence"/>
</dbReference>
<reference evidence="8" key="1">
    <citation type="submission" date="2021-01" db="EMBL/GenBank/DDBJ databases">
        <title>Lacisediminihabitans sp. nov. strain G11-30, isolated from Antarctic Soil.</title>
        <authorList>
            <person name="Li J."/>
        </authorList>
    </citation>
    <scope>NUCLEOTIDE SEQUENCE</scope>
    <source>
        <strain evidence="8">G11-30</strain>
    </source>
</reference>
<evidence type="ECO:0000259" key="5">
    <source>
        <dbReference type="Pfam" id="PF08531"/>
    </source>
</evidence>
<accession>A0A934SI57</accession>
<evidence type="ECO:0000313" key="8">
    <source>
        <dbReference type="EMBL" id="MBK4347107.1"/>
    </source>
</evidence>
<dbReference type="SUPFAM" id="SSF48208">
    <property type="entry name" value="Six-hairpin glycosidases"/>
    <property type="match status" value="1"/>
</dbReference>
<evidence type="ECO:0000256" key="1">
    <source>
        <dbReference type="ARBA" id="ARBA00001445"/>
    </source>
</evidence>
<dbReference type="InterPro" id="IPR035398">
    <property type="entry name" value="Bac_rhamnosid_C"/>
</dbReference>
<dbReference type="InterPro" id="IPR012341">
    <property type="entry name" value="6hp_glycosidase-like_sf"/>
</dbReference>
<dbReference type="GO" id="GO:0005975">
    <property type="term" value="P:carbohydrate metabolic process"/>
    <property type="evidence" value="ECO:0007669"/>
    <property type="project" value="InterPro"/>
</dbReference>
<dbReference type="InterPro" id="IPR008928">
    <property type="entry name" value="6-hairpin_glycosidase_sf"/>
</dbReference>
<feature type="domain" description="Alpha-L-rhamnosidase C-terminal" evidence="7">
    <location>
        <begin position="777"/>
        <end position="848"/>
    </location>
</feature>
<dbReference type="Pfam" id="PF17390">
    <property type="entry name" value="Bac_rhamnosid_C"/>
    <property type="match status" value="1"/>
</dbReference>
<keyword evidence="9" id="KW-1185">Reference proteome</keyword>
<evidence type="ECO:0000259" key="6">
    <source>
        <dbReference type="Pfam" id="PF17389"/>
    </source>
</evidence>
<dbReference type="InterPro" id="IPR035396">
    <property type="entry name" value="Bac_rhamnosid6H"/>
</dbReference>
<protein>
    <recommendedName>
        <fullName evidence="2">alpha-L-rhamnosidase</fullName>
        <ecNumber evidence="2">3.2.1.40</ecNumber>
    </recommendedName>
</protein>
<feature type="domain" description="Alpha-L-rhamnosidase six-hairpin glycosidase" evidence="6">
    <location>
        <begin position="425"/>
        <end position="775"/>
    </location>
</feature>
<dbReference type="Pfam" id="PF25788">
    <property type="entry name" value="Ig_Rha78A_N"/>
    <property type="match status" value="1"/>
</dbReference>
<comment type="caution">
    <text evidence="8">The sequence shown here is derived from an EMBL/GenBank/DDBJ whole genome shotgun (WGS) entry which is preliminary data.</text>
</comment>
<comment type="catalytic activity">
    <reaction evidence="1">
        <text>Hydrolysis of terminal non-reducing alpha-L-rhamnose residues in alpha-L-rhamnosides.</text>
        <dbReference type="EC" id="3.2.1.40"/>
    </reaction>
</comment>